<gene>
    <name evidence="1" type="ORF">GIS00_02895</name>
</gene>
<sequence>MCEGVGDAVSSHRSAIDKVLAGSDPYDLLGQDDQVLVREEWARRAAAVRCQLDYAAEFGAAGERCAEIDDAGNVVDPAVNGRAADDQSWLKSTT</sequence>
<reference evidence="1 2" key="1">
    <citation type="submission" date="2019-11" db="EMBL/GenBank/DDBJ databases">
        <authorList>
            <person name="Jiang L.-Q."/>
        </authorList>
    </citation>
    <scope>NUCLEOTIDE SEQUENCE [LARGE SCALE GENOMIC DNA]</scope>
    <source>
        <strain evidence="1 2">YIM 132087</strain>
    </source>
</reference>
<keyword evidence="2" id="KW-1185">Reference proteome</keyword>
<evidence type="ECO:0000313" key="1">
    <source>
        <dbReference type="EMBL" id="MTD12893.1"/>
    </source>
</evidence>
<evidence type="ECO:0000313" key="2">
    <source>
        <dbReference type="Proteomes" id="UP000460221"/>
    </source>
</evidence>
<protein>
    <submittedName>
        <fullName evidence="1">Uncharacterized protein</fullName>
    </submittedName>
</protein>
<dbReference type="Proteomes" id="UP000460221">
    <property type="component" value="Unassembled WGS sequence"/>
</dbReference>
<name>A0A7K1FHY1_9ACTN</name>
<dbReference type="AlphaFoldDB" id="A0A7K1FHY1"/>
<accession>A0A7K1FHY1</accession>
<comment type="caution">
    <text evidence="1">The sequence shown here is derived from an EMBL/GenBank/DDBJ whole genome shotgun (WGS) entry which is preliminary data.</text>
</comment>
<organism evidence="1 2">
    <name type="scientific">Nakamurella alba</name>
    <dbReference type="NCBI Taxonomy" id="2665158"/>
    <lineage>
        <taxon>Bacteria</taxon>
        <taxon>Bacillati</taxon>
        <taxon>Actinomycetota</taxon>
        <taxon>Actinomycetes</taxon>
        <taxon>Nakamurellales</taxon>
        <taxon>Nakamurellaceae</taxon>
        <taxon>Nakamurella</taxon>
    </lineage>
</organism>
<dbReference type="EMBL" id="WLYK01000001">
    <property type="protein sequence ID" value="MTD12893.1"/>
    <property type="molecule type" value="Genomic_DNA"/>
</dbReference>
<proteinExistence type="predicted"/>